<protein>
    <submittedName>
        <fullName evidence="2">Uncharacterized protein</fullName>
    </submittedName>
</protein>
<feature type="region of interest" description="Disordered" evidence="1">
    <location>
        <begin position="286"/>
        <end position="329"/>
    </location>
</feature>
<dbReference type="HOGENOM" id="CLU_545759_0_0_1"/>
<dbReference type="RefSeq" id="XP_001020537.1">
    <property type="nucleotide sequence ID" value="XM_001020537.3"/>
</dbReference>
<proteinExistence type="predicted"/>
<reference evidence="3" key="1">
    <citation type="journal article" date="2006" name="PLoS Biol.">
        <title>Macronuclear genome sequence of the ciliate Tetrahymena thermophila, a model eukaryote.</title>
        <authorList>
            <person name="Eisen J.A."/>
            <person name="Coyne R.S."/>
            <person name="Wu M."/>
            <person name="Wu D."/>
            <person name="Thiagarajan M."/>
            <person name="Wortman J.R."/>
            <person name="Badger J.H."/>
            <person name="Ren Q."/>
            <person name="Amedeo P."/>
            <person name="Jones K.M."/>
            <person name="Tallon L.J."/>
            <person name="Delcher A.L."/>
            <person name="Salzberg S.L."/>
            <person name="Silva J.C."/>
            <person name="Haas B.J."/>
            <person name="Majoros W.H."/>
            <person name="Farzad M."/>
            <person name="Carlton J.M."/>
            <person name="Smith R.K. Jr."/>
            <person name="Garg J."/>
            <person name="Pearlman R.E."/>
            <person name="Karrer K.M."/>
            <person name="Sun L."/>
            <person name="Manning G."/>
            <person name="Elde N.C."/>
            <person name="Turkewitz A.P."/>
            <person name="Asai D.J."/>
            <person name="Wilkes D.E."/>
            <person name="Wang Y."/>
            <person name="Cai H."/>
            <person name="Collins K."/>
            <person name="Stewart B.A."/>
            <person name="Lee S.R."/>
            <person name="Wilamowska K."/>
            <person name="Weinberg Z."/>
            <person name="Ruzzo W.L."/>
            <person name="Wloga D."/>
            <person name="Gaertig J."/>
            <person name="Frankel J."/>
            <person name="Tsao C.-C."/>
            <person name="Gorovsky M.A."/>
            <person name="Keeling P.J."/>
            <person name="Waller R.F."/>
            <person name="Patron N.J."/>
            <person name="Cherry J.M."/>
            <person name="Stover N.A."/>
            <person name="Krieger C.J."/>
            <person name="del Toro C."/>
            <person name="Ryder H.F."/>
            <person name="Williamson S.C."/>
            <person name="Barbeau R.A."/>
            <person name="Hamilton E.P."/>
            <person name="Orias E."/>
        </authorList>
    </citation>
    <scope>NUCLEOTIDE SEQUENCE [LARGE SCALE GENOMIC DNA]</scope>
    <source>
        <strain evidence="3">SB210</strain>
    </source>
</reference>
<name>I7MFL1_TETTS</name>
<dbReference type="KEGG" id="tet:TTHERM_00218650"/>
<feature type="compositionally biased region" description="Polar residues" evidence="1">
    <location>
        <begin position="308"/>
        <end position="317"/>
    </location>
</feature>
<feature type="compositionally biased region" description="Basic and acidic residues" evidence="1">
    <location>
        <begin position="296"/>
        <end position="307"/>
    </location>
</feature>
<dbReference type="InParanoid" id="I7MFL1"/>
<dbReference type="Proteomes" id="UP000009168">
    <property type="component" value="Unassembled WGS sequence"/>
</dbReference>
<feature type="region of interest" description="Disordered" evidence="1">
    <location>
        <begin position="185"/>
        <end position="211"/>
    </location>
</feature>
<dbReference type="GeneID" id="7838216"/>
<sequence>MDQNNYQYQNNQNVQHNTANLCQSNNYNQVISNQQVQQSELQALQNSQAFKQLQKQIQKMRKYYLSIGYTQKQVTDMLHDILLRKQNQEIDWKKLSNTSDYYTVLERYNSTSQIAESALKFKKEINQMKSQHKNNIIPSQQKSEFVQEQQLQINAQLKNNNNDAINTQNSSKINNSLFTNSKPNIFNNQSQESQNFQSQQNNNFNNNNHNQIQSTISKQNDIQQQKEKCKGLNVNEISDRFLYRLDRNCQIEKSSSSSESSDQDSYHYKISSGFIQSEHDLEYSTIKKQASQNQQIKDENMNNRQEENSVSMQMQESKNQKNRQKSTFSENLRLNFPEISSELYGKNSIQNVAKEETVEQSGQYHNMELDYIHNDYSINEESYNSYNNESQIPLQQKKKKIRKQKGFFQEQIPSILEQNEILIEKQKKKVCRNTQYRDDISVIVHNFAGKKRNHKFMNQFQVQESNEYQDISELDELQLLEKKFRYFTEDLIDEDQNSQQ</sequence>
<evidence type="ECO:0000313" key="3">
    <source>
        <dbReference type="Proteomes" id="UP000009168"/>
    </source>
</evidence>
<feature type="compositionally biased region" description="Polar residues" evidence="1">
    <location>
        <begin position="286"/>
        <end position="295"/>
    </location>
</feature>
<accession>I7MFL1</accession>
<gene>
    <name evidence="2" type="ORF">TTHERM_00218650</name>
</gene>
<keyword evidence="3" id="KW-1185">Reference proteome</keyword>
<dbReference type="AlphaFoldDB" id="I7MFL1"/>
<dbReference type="EMBL" id="GG662621">
    <property type="protein sequence ID" value="EAS00292.1"/>
    <property type="molecule type" value="Genomic_DNA"/>
</dbReference>
<organism evidence="2 3">
    <name type="scientific">Tetrahymena thermophila (strain SB210)</name>
    <dbReference type="NCBI Taxonomy" id="312017"/>
    <lineage>
        <taxon>Eukaryota</taxon>
        <taxon>Sar</taxon>
        <taxon>Alveolata</taxon>
        <taxon>Ciliophora</taxon>
        <taxon>Intramacronucleata</taxon>
        <taxon>Oligohymenophorea</taxon>
        <taxon>Hymenostomatida</taxon>
        <taxon>Tetrahymenina</taxon>
        <taxon>Tetrahymenidae</taxon>
        <taxon>Tetrahymena</taxon>
    </lineage>
</organism>
<evidence type="ECO:0000256" key="1">
    <source>
        <dbReference type="SAM" id="MobiDB-lite"/>
    </source>
</evidence>
<evidence type="ECO:0000313" key="2">
    <source>
        <dbReference type="EMBL" id="EAS00292.1"/>
    </source>
</evidence>